<feature type="transmembrane region" description="Helical" evidence="1">
    <location>
        <begin position="55"/>
        <end position="74"/>
    </location>
</feature>
<name>A0ABW2NPJ5_9BACL</name>
<keyword evidence="1" id="KW-1133">Transmembrane helix</keyword>
<feature type="transmembrane region" description="Helical" evidence="1">
    <location>
        <begin position="26"/>
        <end position="43"/>
    </location>
</feature>
<dbReference type="RefSeq" id="WP_379746213.1">
    <property type="nucleotide sequence ID" value="NZ_JBHTCP010000004.1"/>
</dbReference>
<organism evidence="2 3">
    <name type="scientific">Fictibacillus iocasae</name>
    <dbReference type="NCBI Taxonomy" id="2715437"/>
    <lineage>
        <taxon>Bacteria</taxon>
        <taxon>Bacillati</taxon>
        <taxon>Bacillota</taxon>
        <taxon>Bacilli</taxon>
        <taxon>Bacillales</taxon>
        <taxon>Fictibacillaceae</taxon>
        <taxon>Fictibacillus</taxon>
    </lineage>
</organism>
<keyword evidence="3" id="KW-1185">Reference proteome</keyword>
<proteinExistence type="predicted"/>
<feature type="transmembrane region" description="Helical" evidence="1">
    <location>
        <begin position="103"/>
        <end position="121"/>
    </location>
</feature>
<protein>
    <submittedName>
        <fullName evidence="2">Uncharacterized protein</fullName>
    </submittedName>
</protein>
<sequence>MVFILSIALFIFLALTQSLYVEIIEASVITILVMGKVLLLSRFMKMMSKPVKSVFLPALYFLLFCGWSFADITIDHMLFFRNSPADGQPMSIGYKTDENADDIFLLGAAATMAASAFYLLIQSLKKILFPKGL</sequence>
<evidence type="ECO:0000313" key="3">
    <source>
        <dbReference type="Proteomes" id="UP001596549"/>
    </source>
</evidence>
<gene>
    <name evidence="2" type="ORF">ACFQPF_02825</name>
</gene>
<keyword evidence="1" id="KW-0472">Membrane</keyword>
<keyword evidence="1" id="KW-0812">Transmembrane</keyword>
<evidence type="ECO:0000313" key="2">
    <source>
        <dbReference type="EMBL" id="MFC7370606.1"/>
    </source>
</evidence>
<dbReference type="Proteomes" id="UP001596549">
    <property type="component" value="Unassembled WGS sequence"/>
</dbReference>
<evidence type="ECO:0000256" key="1">
    <source>
        <dbReference type="SAM" id="Phobius"/>
    </source>
</evidence>
<comment type="caution">
    <text evidence="2">The sequence shown here is derived from an EMBL/GenBank/DDBJ whole genome shotgun (WGS) entry which is preliminary data.</text>
</comment>
<reference evidence="3" key="1">
    <citation type="journal article" date="2019" name="Int. J. Syst. Evol. Microbiol.">
        <title>The Global Catalogue of Microorganisms (GCM) 10K type strain sequencing project: providing services to taxonomists for standard genome sequencing and annotation.</title>
        <authorList>
            <consortium name="The Broad Institute Genomics Platform"/>
            <consortium name="The Broad Institute Genome Sequencing Center for Infectious Disease"/>
            <person name="Wu L."/>
            <person name="Ma J."/>
        </authorList>
    </citation>
    <scope>NUCLEOTIDE SEQUENCE [LARGE SCALE GENOMIC DNA]</scope>
    <source>
        <strain evidence="3">NBRC 106396</strain>
    </source>
</reference>
<dbReference type="EMBL" id="JBHTCP010000004">
    <property type="protein sequence ID" value="MFC7370606.1"/>
    <property type="molecule type" value="Genomic_DNA"/>
</dbReference>
<accession>A0ABW2NPJ5</accession>